<dbReference type="EMBL" id="SOFG01000011">
    <property type="protein sequence ID" value="TFB86856.1"/>
    <property type="molecule type" value="Genomic_DNA"/>
</dbReference>
<dbReference type="SUPFAM" id="SSF52402">
    <property type="entry name" value="Adenine nucleotide alpha hydrolases-like"/>
    <property type="match status" value="1"/>
</dbReference>
<dbReference type="Gene3D" id="3.40.50.620">
    <property type="entry name" value="HUPs"/>
    <property type="match status" value="1"/>
</dbReference>
<protein>
    <submittedName>
        <fullName evidence="2">Universal stress protein</fullName>
    </submittedName>
</protein>
<proteinExistence type="predicted"/>
<comment type="caution">
    <text evidence="2">The sequence shown here is derived from an EMBL/GenBank/DDBJ whole genome shotgun (WGS) entry which is preliminary data.</text>
</comment>
<evidence type="ECO:0000259" key="1">
    <source>
        <dbReference type="Pfam" id="PF00582"/>
    </source>
</evidence>
<evidence type="ECO:0000313" key="3">
    <source>
        <dbReference type="Proteomes" id="UP000297608"/>
    </source>
</evidence>
<gene>
    <name evidence="2" type="ORF">E3O44_06725</name>
</gene>
<dbReference type="InterPro" id="IPR014729">
    <property type="entry name" value="Rossmann-like_a/b/a_fold"/>
</dbReference>
<evidence type="ECO:0000313" key="2">
    <source>
        <dbReference type="EMBL" id="TFB86856.1"/>
    </source>
</evidence>
<organism evidence="2 3">
    <name type="scientific">Cryobacterium algoricola</name>
    <dbReference type="NCBI Taxonomy" id="1259183"/>
    <lineage>
        <taxon>Bacteria</taxon>
        <taxon>Bacillati</taxon>
        <taxon>Actinomycetota</taxon>
        <taxon>Actinomycetes</taxon>
        <taxon>Micrococcales</taxon>
        <taxon>Microbacteriaceae</taxon>
        <taxon>Cryobacterium</taxon>
    </lineage>
</organism>
<dbReference type="InterPro" id="IPR006016">
    <property type="entry name" value="UspA"/>
</dbReference>
<keyword evidence="3" id="KW-1185">Reference proteome</keyword>
<dbReference type="Proteomes" id="UP000297608">
    <property type="component" value="Unassembled WGS sequence"/>
</dbReference>
<dbReference type="CDD" id="cd00293">
    <property type="entry name" value="USP-like"/>
    <property type="match status" value="1"/>
</dbReference>
<reference evidence="2 3" key="1">
    <citation type="submission" date="2019-03" db="EMBL/GenBank/DDBJ databases">
        <title>Genomics of glacier-inhabiting Cryobacterium strains.</title>
        <authorList>
            <person name="Liu Q."/>
            <person name="Xin Y.-H."/>
        </authorList>
    </citation>
    <scope>NUCLEOTIDE SEQUENCE [LARGE SCALE GENOMIC DNA]</scope>
    <source>
        <strain evidence="2 3">MDB2-B</strain>
    </source>
</reference>
<sequence length="190" mass="20537">MVRSHPTTREPQPIRFQRERIVSDSRPARVIVGVTRHQPDAVVLEAAVFARHFQAELVCASVDSSRYMVSESPDGSMTSLPFDPDLPDLTPTGFDPRLEARLAAALTDQGVAWSTLALAGDPARALGHLAETLGASMIVVGTREPTARHGLQSFFGGSVAVHLAHRQHRPVVIIPLAPVPFDDALPWESA</sequence>
<accession>A0ABY2IBA2</accession>
<feature type="domain" description="UspA" evidence="1">
    <location>
        <begin position="29"/>
        <end position="175"/>
    </location>
</feature>
<dbReference type="Pfam" id="PF00582">
    <property type="entry name" value="Usp"/>
    <property type="match status" value="1"/>
</dbReference>
<name>A0ABY2IBA2_9MICO</name>